<evidence type="ECO:0000313" key="2">
    <source>
        <dbReference type="Proteomes" id="UP000521227"/>
    </source>
</evidence>
<evidence type="ECO:0000313" key="1">
    <source>
        <dbReference type="EMBL" id="MBB5053458.1"/>
    </source>
</evidence>
<protein>
    <recommendedName>
        <fullName evidence="3">Replication origin-binding protein domain-containing protein</fullName>
    </recommendedName>
</protein>
<dbReference type="NCBIfam" id="NF042913">
    <property type="entry name" value="CyRepA1"/>
    <property type="match status" value="1"/>
</dbReference>
<reference evidence="1 2" key="1">
    <citation type="submission" date="2020-08" db="EMBL/GenBank/DDBJ databases">
        <title>Genomic Encyclopedia of Type Strains, Phase IV (KMG-IV): sequencing the most valuable type-strain genomes for metagenomic binning, comparative biology and taxonomic classification.</title>
        <authorList>
            <person name="Goeker M."/>
        </authorList>
    </citation>
    <scope>NUCLEOTIDE SEQUENCE [LARGE SCALE GENOMIC DNA]</scope>
    <source>
        <strain evidence="1 2">DSM 17498</strain>
    </source>
</reference>
<evidence type="ECO:0008006" key="3">
    <source>
        <dbReference type="Google" id="ProtNLM"/>
    </source>
</evidence>
<dbReference type="SUPFAM" id="SSF52540">
    <property type="entry name" value="P-loop containing nucleoside triphosphate hydrolases"/>
    <property type="match status" value="1"/>
</dbReference>
<organism evidence="1 2">
    <name type="scientific">Afipia massiliensis</name>
    <dbReference type="NCBI Taxonomy" id="211460"/>
    <lineage>
        <taxon>Bacteria</taxon>
        <taxon>Pseudomonadati</taxon>
        <taxon>Pseudomonadota</taxon>
        <taxon>Alphaproteobacteria</taxon>
        <taxon>Hyphomicrobiales</taxon>
        <taxon>Nitrobacteraceae</taxon>
        <taxon>Afipia</taxon>
    </lineage>
</organism>
<dbReference type="Proteomes" id="UP000521227">
    <property type="component" value="Unassembled WGS sequence"/>
</dbReference>
<dbReference type="InterPro" id="IPR027417">
    <property type="entry name" value="P-loop_NTPase"/>
</dbReference>
<name>A0A840N6K0_9BRAD</name>
<proteinExistence type="predicted"/>
<dbReference type="InterPro" id="IPR049996">
    <property type="entry name" value="Slr7037-like"/>
</dbReference>
<dbReference type="AlphaFoldDB" id="A0A840N6K0"/>
<dbReference type="EMBL" id="JACHIJ010000004">
    <property type="protein sequence ID" value="MBB5053458.1"/>
    <property type="molecule type" value="Genomic_DNA"/>
</dbReference>
<accession>A0A840N6K0</accession>
<dbReference type="RefSeq" id="WP_184087027.1">
    <property type="nucleotide sequence ID" value="NZ_JACHIJ010000004.1"/>
</dbReference>
<comment type="caution">
    <text evidence="1">The sequence shown here is derived from an EMBL/GenBank/DDBJ whole genome shotgun (WGS) entry which is preliminary data.</text>
</comment>
<sequence>MPALDPAQRIKVAINTTLLNKNEGRTSFVDNFQNVEFTITELAHHVNQGLAFSSQLSGQRRKASFLCSSVLVIDFDGQRSLDDVRTDPFIREHLSFLYTTIRHTSDHHRFRLVFALPEPIEDPDQMNAALRSLSLKVSGNRASADAAHLFFGSKGSDPELFQRALSASMVEELIKRGLDADKRINRDRAAMTSVSRQTIHPDHILTLDDGSSASFGSLPIRTRVKCPFHYDQSASAFITTSANGKTTGVHCLTCGQSFWPPNGIHEVDFRDFEKALAAAEAYFAANLDHGPFQEAISSNFHPGLKECDIHRLPGGFVSLPRPVPKGVIFIKSPKGTGKTEELSRILLKEPGRTLLIGHRIALIEQTCDRLALDCYLDEPAGEIHWSQLGVCLDSLARLAAPSNTRQFIDNLIIDESEQVLSHFLSGTIRDHDRNEIFQIFRLLVRSSKRVFALDADLGWLTFETLSKMVSDPENKYEPKKCTVYLNERSVSTEVQVYGAKGHLISELNTWAQSGRRLFVPSNSKRLLTRLNEGFKKKMPQVRTLLITSDTTGEEVVKAFIKNPRTETLKYDVIFASPTLGTGIDITFENNESLIDGVFGLFETGVSTHFEIDQQIWRVRHPGCVKVWVSPATYFFDTSRDVIQRDIQKNNLFMNTLSHFDIGGKPVYHTNLPLIDMAALAQSQQVASKNNLKKNLIDLKTSHGHIITYVEKNSPATSEGMRFEAASAALEEEQYRTSILNARRLTREEFDKLDEKSKNHRTPVDRVGRLALERYRIERFYRRSLDHALIDLDDRGRFRTRVITFEGVLKAASASAPKADLGLKQRFLPTGEDRAHLILELLTCAGVIEGDRLATEAEFSVISLMPFMTRCVELRGDVEGVLEIEVGDNLNDGVRKLGKVLDKIGLGIERTRSSRAKKLAGGKKIRFYRLVEPMLRTIEGVVDDRQHDADHFRRELTELIKLGELVG</sequence>
<gene>
    <name evidence="1" type="ORF">HNQ36_003449</name>
</gene>